<evidence type="ECO:0000313" key="1">
    <source>
        <dbReference type="EMBL" id="PNI01497.1"/>
    </source>
</evidence>
<dbReference type="Proteomes" id="UP000236547">
    <property type="component" value="Unassembled WGS sequence"/>
</dbReference>
<gene>
    <name evidence="1" type="ORF">C1O25_08185</name>
</gene>
<accession>A0ABX4WCK5</accession>
<name>A0ABX4WCK5_VIBDI</name>
<evidence type="ECO:0000313" key="2">
    <source>
        <dbReference type="Proteomes" id="UP000236547"/>
    </source>
</evidence>
<sequence length="65" mass="7845">MFRGLGFSFIAVSFTLCSYSHNVFQIRHLGANIKLQRNQLTRRLSRTANAWRFWFNRVGCLRWFF</sequence>
<organism evidence="1 2">
    <name type="scientific">Vibrio diazotrophicus</name>
    <dbReference type="NCBI Taxonomy" id="685"/>
    <lineage>
        <taxon>Bacteria</taxon>
        <taxon>Pseudomonadati</taxon>
        <taxon>Pseudomonadota</taxon>
        <taxon>Gammaproteobacteria</taxon>
        <taxon>Vibrionales</taxon>
        <taxon>Vibrionaceae</taxon>
        <taxon>Vibrio</taxon>
    </lineage>
</organism>
<reference evidence="1 2" key="1">
    <citation type="submission" date="2018-01" db="EMBL/GenBank/DDBJ databases">
        <title>Draft genome sequences of six Vibrio diazotrophicus strains isolated from deep-sea sediments of the Baltic Sea.</title>
        <authorList>
            <person name="Castillo D."/>
            <person name="Vandieken V."/>
            <person name="Chiang O."/>
            <person name="Middelboe M."/>
        </authorList>
    </citation>
    <scope>NUCLEOTIDE SEQUENCE [LARGE SCALE GENOMIC DNA]</scope>
    <source>
        <strain evidence="1 2">65.10M</strain>
    </source>
</reference>
<comment type="caution">
    <text evidence="1">The sequence shown here is derived from an EMBL/GenBank/DDBJ whole genome shotgun (WGS) entry which is preliminary data.</text>
</comment>
<evidence type="ECO:0008006" key="3">
    <source>
        <dbReference type="Google" id="ProtNLM"/>
    </source>
</evidence>
<proteinExistence type="predicted"/>
<keyword evidence="2" id="KW-1185">Reference proteome</keyword>
<protein>
    <recommendedName>
        <fullName evidence="3">DUF3265 domain-containing protein</fullName>
    </recommendedName>
</protein>
<dbReference type="EMBL" id="POSM01000008">
    <property type="protein sequence ID" value="PNI01497.1"/>
    <property type="molecule type" value="Genomic_DNA"/>
</dbReference>